<dbReference type="Proteomes" id="UP000054279">
    <property type="component" value="Unassembled WGS sequence"/>
</dbReference>
<gene>
    <name evidence="1" type="ORF">M422DRAFT_259889</name>
</gene>
<organism evidence="1 2">
    <name type="scientific">Sphaerobolus stellatus (strain SS14)</name>
    <dbReference type="NCBI Taxonomy" id="990650"/>
    <lineage>
        <taxon>Eukaryota</taxon>
        <taxon>Fungi</taxon>
        <taxon>Dikarya</taxon>
        <taxon>Basidiomycota</taxon>
        <taxon>Agaricomycotina</taxon>
        <taxon>Agaricomycetes</taxon>
        <taxon>Phallomycetidae</taxon>
        <taxon>Geastrales</taxon>
        <taxon>Sphaerobolaceae</taxon>
        <taxon>Sphaerobolus</taxon>
    </lineage>
</organism>
<evidence type="ECO:0000313" key="1">
    <source>
        <dbReference type="EMBL" id="KIJ37531.1"/>
    </source>
</evidence>
<evidence type="ECO:0000313" key="2">
    <source>
        <dbReference type="Proteomes" id="UP000054279"/>
    </source>
</evidence>
<keyword evidence="2" id="KW-1185">Reference proteome</keyword>
<reference evidence="1 2" key="1">
    <citation type="submission" date="2014-06" db="EMBL/GenBank/DDBJ databases">
        <title>Evolutionary Origins and Diversification of the Mycorrhizal Mutualists.</title>
        <authorList>
            <consortium name="DOE Joint Genome Institute"/>
            <consortium name="Mycorrhizal Genomics Consortium"/>
            <person name="Kohler A."/>
            <person name="Kuo A."/>
            <person name="Nagy L.G."/>
            <person name="Floudas D."/>
            <person name="Copeland A."/>
            <person name="Barry K.W."/>
            <person name="Cichocki N."/>
            <person name="Veneault-Fourrey C."/>
            <person name="LaButti K."/>
            <person name="Lindquist E.A."/>
            <person name="Lipzen A."/>
            <person name="Lundell T."/>
            <person name="Morin E."/>
            <person name="Murat C."/>
            <person name="Riley R."/>
            <person name="Ohm R."/>
            <person name="Sun H."/>
            <person name="Tunlid A."/>
            <person name="Henrissat B."/>
            <person name="Grigoriev I.V."/>
            <person name="Hibbett D.S."/>
            <person name="Martin F."/>
        </authorList>
    </citation>
    <scope>NUCLEOTIDE SEQUENCE [LARGE SCALE GENOMIC DNA]</scope>
    <source>
        <strain evidence="1 2">SS14</strain>
    </source>
</reference>
<proteinExistence type="predicted"/>
<dbReference type="AlphaFoldDB" id="A0A0C9VJI4"/>
<accession>A0A0C9VJI4</accession>
<dbReference type="HOGENOM" id="CLU_1563881_0_0_1"/>
<dbReference type="OrthoDB" id="3270296at2759"/>
<dbReference type="EMBL" id="KN837168">
    <property type="protein sequence ID" value="KIJ37531.1"/>
    <property type="molecule type" value="Genomic_DNA"/>
</dbReference>
<sequence length="171" mass="19531">MAPQLRYLGTLDLSATGTFDRGRLKEMLSLQSVAVTCPEDAHLSKLCDAVPGLQRLYFLKSPTAVNYRVLAAPSETLYKMLARFNKLTHLGGTLVVLSFHDKSRLDTYFEWMGSLPSLRYIEAFIGQEETNSRWITIKRDEDGNYNGWEFTEDLTDVAFDDWGQMFWGITD</sequence>
<protein>
    <submittedName>
        <fullName evidence="1">Uncharacterized protein</fullName>
    </submittedName>
</protein>
<name>A0A0C9VJI4_SPHS4</name>